<feature type="domain" description="Pseudouridine synthase RsuA/RluA-like" evidence="3">
    <location>
        <begin position="31"/>
        <end position="196"/>
    </location>
</feature>
<dbReference type="Gene3D" id="3.30.2350.10">
    <property type="entry name" value="Pseudouridine synthase"/>
    <property type="match status" value="1"/>
</dbReference>
<name>A0A1I3JQX4_9SPIR</name>
<organism evidence="4 5">
    <name type="scientific">Treponema bryantii</name>
    <dbReference type="NCBI Taxonomy" id="163"/>
    <lineage>
        <taxon>Bacteria</taxon>
        <taxon>Pseudomonadati</taxon>
        <taxon>Spirochaetota</taxon>
        <taxon>Spirochaetia</taxon>
        <taxon>Spirochaetales</taxon>
        <taxon>Treponemataceae</taxon>
        <taxon>Treponema</taxon>
    </lineage>
</organism>
<dbReference type="GO" id="GO:0003723">
    <property type="term" value="F:RNA binding"/>
    <property type="evidence" value="ECO:0007669"/>
    <property type="project" value="InterPro"/>
</dbReference>
<reference evidence="5" key="1">
    <citation type="submission" date="2016-10" db="EMBL/GenBank/DDBJ databases">
        <authorList>
            <person name="Varghese N."/>
            <person name="Submissions S."/>
        </authorList>
    </citation>
    <scope>NUCLEOTIDE SEQUENCE [LARGE SCALE GENOMIC DNA]</scope>
    <source>
        <strain evidence="5">XBD1002</strain>
    </source>
</reference>
<accession>A0A1I3JQX4</accession>
<dbReference type="Pfam" id="PF00849">
    <property type="entry name" value="PseudoU_synth_2"/>
    <property type="match status" value="1"/>
</dbReference>
<evidence type="ECO:0000313" key="5">
    <source>
        <dbReference type="Proteomes" id="UP000182737"/>
    </source>
</evidence>
<evidence type="ECO:0000313" key="4">
    <source>
        <dbReference type="EMBL" id="SFI62418.1"/>
    </source>
</evidence>
<dbReference type="PROSITE" id="PS01129">
    <property type="entry name" value="PSI_RLU"/>
    <property type="match status" value="1"/>
</dbReference>
<sequence>MVKASTQYKREHKADYGREKIELLYHDQWIAVINKPTGLLSVPYPGSKVRTAQSVLEELLRKQGIANAKHKPYVVHRLDRDTSGVMMFALTEQAQEKIMNTWHQMVTERLYHAVAEINRNAEPLPETGLIDDPLAQNAHNVGFVPKKGDKDHKGHDFKTVAARTHYKMILQGSTHILFELSLDTGKKNQIRAHLASHGYPLAGDEEHRAHTDPFNRLCLHARTLEFDHPFTGEHMKFEVPEPEEWSTYVQKGDQHPKKPVWDLPQNHGRPHHEELKLGQRRLSAKDKAHMDFIKSGKSFRK</sequence>
<comment type="similarity">
    <text evidence="1">Belongs to the pseudouridine synthase RluA family.</text>
</comment>
<dbReference type="CDD" id="cd02869">
    <property type="entry name" value="PseudoU_synth_RluA_like"/>
    <property type="match status" value="1"/>
</dbReference>
<dbReference type="GO" id="GO:0000455">
    <property type="term" value="P:enzyme-directed rRNA pseudouridine synthesis"/>
    <property type="evidence" value="ECO:0007669"/>
    <property type="project" value="TreeGrafter"/>
</dbReference>
<dbReference type="InterPro" id="IPR006224">
    <property type="entry name" value="PsdUridine_synth_RluA-like_CS"/>
</dbReference>
<dbReference type="InterPro" id="IPR006145">
    <property type="entry name" value="PsdUridine_synth_RsuA/RluA"/>
</dbReference>
<gene>
    <name evidence="4" type="ORF">SAMN04487775_103179</name>
</gene>
<dbReference type="AlphaFoldDB" id="A0A1I3JQX4"/>
<proteinExistence type="inferred from homology"/>
<evidence type="ECO:0000256" key="1">
    <source>
        <dbReference type="ARBA" id="ARBA00010876"/>
    </source>
</evidence>
<evidence type="ECO:0000256" key="2">
    <source>
        <dbReference type="ARBA" id="ARBA00023235"/>
    </source>
</evidence>
<protein>
    <submittedName>
        <fullName evidence="4">23S rRNA pseudouridine1911/1915/1917 synthase</fullName>
    </submittedName>
</protein>
<keyword evidence="5" id="KW-1185">Reference proteome</keyword>
<dbReference type="RefSeq" id="WP_074931022.1">
    <property type="nucleotide sequence ID" value="NZ_FORI01000003.1"/>
</dbReference>
<dbReference type="GO" id="GO:0140098">
    <property type="term" value="F:catalytic activity, acting on RNA"/>
    <property type="evidence" value="ECO:0007669"/>
    <property type="project" value="UniProtKB-ARBA"/>
</dbReference>
<dbReference type="GO" id="GO:0009982">
    <property type="term" value="F:pseudouridine synthase activity"/>
    <property type="evidence" value="ECO:0007669"/>
    <property type="project" value="InterPro"/>
</dbReference>
<dbReference type="EMBL" id="FORI01000003">
    <property type="protein sequence ID" value="SFI62418.1"/>
    <property type="molecule type" value="Genomic_DNA"/>
</dbReference>
<dbReference type="InterPro" id="IPR050188">
    <property type="entry name" value="RluA_PseudoU_synthase"/>
</dbReference>
<dbReference type="InterPro" id="IPR020103">
    <property type="entry name" value="PsdUridine_synth_cat_dom_sf"/>
</dbReference>
<dbReference type="Proteomes" id="UP000182737">
    <property type="component" value="Unassembled WGS sequence"/>
</dbReference>
<dbReference type="PANTHER" id="PTHR21600:SF44">
    <property type="entry name" value="RIBOSOMAL LARGE SUBUNIT PSEUDOURIDINE SYNTHASE D"/>
    <property type="match status" value="1"/>
</dbReference>
<dbReference type="SUPFAM" id="SSF55120">
    <property type="entry name" value="Pseudouridine synthase"/>
    <property type="match status" value="1"/>
</dbReference>
<keyword evidence="2" id="KW-0413">Isomerase</keyword>
<dbReference type="PANTHER" id="PTHR21600">
    <property type="entry name" value="MITOCHONDRIAL RNA PSEUDOURIDINE SYNTHASE"/>
    <property type="match status" value="1"/>
</dbReference>
<evidence type="ECO:0000259" key="3">
    <source>
        <dbReference type="Pfam" id="PF00849"/>
    </source>
</evidence>